<dbReference type="InterPro" id="IPR011013">
    <property type="entry name" value="Gal_mutarotase_sf_dom"/>
</dbReference>
<dbReference type="Pfam" id="PF07748">
    <property type="entry name" value="Glyco_hydro_38C"/>
    <property type="match status" value="1"/>
</dbReference>
<dbReference type="InterPro" id="IPR008979">
    <property type="entry name" value="Galactose-bd-like_sf"/>
</dbReference>
<dbReference type="PROSITE" id="PS50022">
    <property type="entry name" value="FA58C_3"/>
    <property type="match status" value="1"/>
</dbReference>
<name>A0A940DRK5_9BACT</name>
<evidence type="ECO:0000256" key="4">
    <source>
        <dbReference type="ARBA" id="ARBA00023295"/>
    </source>
</evidence>
<organism evidence="7 8">
    <name type="scientific">Candidatus Cryptobacteroides avicola</name>
    <dbReference type="NCBI Taxonomy" id="2840757"/>
    <lineage>
        <taxon>Bacteria</taxon>
        <taxon>Pseudomonadati</taxon>
        <taxon>Bacteroidota</taxon>
        <taxon>Bacteroidia</taxon>
        <taxon>Bacteroidales</taxon>
        <taxon>Candidatus Cryptobacteroides</taxon>
    </lineage>
</organism>
<dbReference type="Gene3D" id="3.20.110.10">
    <property type="entry name" value="Glycoside hydrolase 38, N terminal domain"/>
    <property type="match status" value="1"/>
</dbReference>
<keyword evidence="2" id="KW-0479">Metal-binding</keyword>
<dbReference type="SUPFAM" id="SSF88713">
    <property type="entry name" value="Glycoside hydrolase/deacetylase"/>
    <property type="match status" value="1"/>
</dbReference>
<comment type="caution">
    <text evidence="7">The sequence shown here is derived from an EMBL/GenBank/DDBJ whole genome shotgun (WGS) entry which is preliminary data.</text>
</comment>
<dbReference type="GO" id="GO:0009313">
    <property type="term" value="P:oligosaccharide catabolic process"/>
    <property type="evidence" value="ECO:0007669"/>
    <property type="project" value="TreeGrafter"/>
</dbReference>
<feature type="signal peptide" evidence="5">
    <location>
        <begin position="1"/>
        <end position="20"/>
    </location>
</feature>
<evidence type="ECO:0000313" key="7">
    <source>
        <dbReference type="EMBL" id="MBO8482511.1"/>
    </source>
</evidence>
<gene>
    <name evidence="7" type="ORF">IAB75_00085</name>
</gene>
<dbReference type="GO" id="GO:0006013">
    <property type="term" value="P:mannose metabolic process"/>
    <property type="evidence" value="ECO:0007669"/>
    <property type="project" value="InterPro"/>
</dbReference>
<evidence type="ECO:0000313" key="8">
    <source>
        <dbReference type="Proteomes" id="UP000725002"/>
    </source>
</evidence>
<dbReference type="AlphaFoldDB" id="A0A940DRK5"/>
<dbReference type="CDD" id="cd10789">
    <property type="entry name" value="GH38N_AMII_ER_cytosolic"/>
    <property type="match status" value="1"/>
</dbReference>
<reference evidence="7" key="2">
    <citation type="journal article" date="2021" name="PeerJ">
        <title>Extensive microbial diversity within the chicken gut microbiome revealed by metagenomics and culture.</title>
        <authorList>
            <person name="Gilroy R."/>
            <person name="Ravi A."/>
            <person name="Getino M."/>
            <person name="Pursley I."/>
            <person name="Horton D.L."/>
            <person name="Alikhan N.F."/>
            <person name="Baker D."/>
            <person name="Gharbi K."/>
            <person name="Hall N."/>
            <person name="Watson M."/>
            <person name="Adriaenssens E.M."/>
            <person name="Foster-Nyarko E."/>
            <person name="Jarju S."/>
            <person name="Secka A."/>
            <person name="Antonio M."/>
            <person name="Oren A."/>
            <person name="Chaudhuri R.R."/>
            <person name="La Ragione R."/>
            <person name="Hildebrand F."/>
            <person name="Pallen M.J."/>
        </authorList>
    </citation>
    <scope>NUCLEOTIDE SEQUENCE</scope>
    <source>
        <strain evidence="7">G3-8215</strain>
    </source>
</reference>
<evidence type="ECO:0000256" key="1">
    <source>
        <dbReference type="ARBA" id="ARBA00009792"/>
    </source>
</evidence>
<dbReference type="Gene3D" id="2.60.120.260">
    <property type="entry name" value="Galactose-binding domain-like"/>
    <property type="match status" value="1"/>
</dbReference>
<dbReference type="GO" id="GO:0004559">
    <property type="term" value="F:alpha-mannosidase activity"/>
    <property type="evidence" value="ECO:0007669"/>
    <property type="project" value="InterPro"/>
</dbReference>
<dbReference type="GO" id="GO:0030246">
    <property type="term" value="F:carbohydrate binding"/>
    <property type="evidence" value="ECO:0007669"/>
    <property type="project" value="InterPro"/>
</dbReference>
<feature type="chain" id="PRO_5037427898" evidence="5">
    <location>
        <begin position="21"/>
        <end position="1203"/>
    </location>
</feature>
<dbReference type="PROSITE" id="PS51257">
    <property type="entry name" value="PROKAR_LIPOPROTEIN"/>
    <property type="match status" value="1"/>
</dbReference>
<dbReference type="SMART" id="SM00872">
    <property type="entry name" value="Alpha-mann_mid"/>
    <property type="match status" value="1"/>
</dbReference>
<dbReference type="InterPro" id="IPR011682">
    <property type="entry name" value="Glyco_hydro_38_C"/>
</dbReference>
<keyword evidence="5" id="KW-0732">Signal</keyword>
<dbReference type="InterPro" id="IPR015341">
    <property type="entry name" value="Glyco_hydro_38_cen"/>
</dbReference>
<evidence type="ECO:0000259" key="6">
    <source>
        <dbReference type="PROSITE" id="PS50022"/>
    </source>
</evidence>
<dbReference type="SUPFAM" id="SSF49785">
    <property type="entry name" value="Galactose-binding domain-like"/>
    <property type="match status" value="1"/>
</dbReference>
<dbReference type="Gene3D" id="2.70.98.30">
    <property type="entry name" value="Golgi alpha-mannosidase II, domain 4"/>
    <property type="match status" value="1"/>
</dbReference>
<dbReference type="InterPro" id="IPR037094">
    <property type="entry name" value="Glyco_hydro_38_cen_sf"/>
</dbReference>
<proteinExistence type="inferred from homology"/>
<dbReference type="GO" id="GO:0046872">
    <property type="term" value="F:metal ion binding"/>
    <property type="evidence" value="ECO:0007669"/>
    <property type="project" value="UniProtKB-KW"/>
</dbReference>
<protein>
    <submittedName>
        <fullName evidence="7">Discoidin domain-containing protein</fullName>
    </submittedName>
</protein>
<dbReference type="Pfam" id="PF00754">
    <property type="entry name" value="F5_F8_type_C"/>
    <property type="match status" value="1"/>
</dbReference>
<dbReference type="InterPro" id="IPR011330">
    <property type="entry name" value="Glyco_hydro/deAcase_b/a-brl"/>
</dbReference>
<dbReference type="PANTHER" id="PTHR46017">
    <property type="entry name" value="ALPHA-MANNOSIDASE 2C1"/>
    <property type="match status" value="1"/>
</dbReference>
<dbReference type="EMBL" id="JADILV010000002">
    <property type="protein sequence ID" value="MBO8482511.1"/>
    <property type="molecule type" value="Genomic_DNA"/>
</dbReference>
<accession>A0A940DRK5</accession>
<dbReference type="Pfam" id="PF01074">
    <property type="entry name" value="Glyco_hydro_38N"/>
    <property type="match status" value="1"/>
</dbReference>
<dbReference type="InterPro" id="IPR028995">
    <property type="entry name" value="Glyco_hydro_57/38_cen_sf"/>
</dbReference>
<dbReference type="InterPro" id="IPR000421">
    <property type="entry name" value="FA58C"/>
</dbReference>
<dbReference type="InterPro" id="IPR027291">
    <property type="entry name" value="Glyco_hydro_38_N_sf"/>
</dbReference>
<keyword evidence="3" id="KW-0378">Hydrolase</keyword>
<dbReference type="Gene3D" id="1.20.1270.50">
    <property type="entry name" value="Glycoside hydrolase family 38, central domain"/>
    <property type="match status" value="1"/>
</dbReference>
<dbReference type="InterPro" id="IPR000602">
    <property type="entry name" value="Glyco_hydro_38_N"/>
</dbReference>
<reference evidence="7" key="1">
    <citation type="submission" date="2020-10" db="EMBL/GenBank/DDBJ databases">
        <authorList>
            <person name="Gilroy R."/>
        </authorList>
    </citation>
    <scope>NUCLEOTIDE SEQUENCE</scope>
    <source>
        <strain evidence="7">G3-8215</strain>
    </source>
</reference>
<dbReference type="SUPFAM" id="SSF74650">
    <property type="entry name" value="Galactose mutarotase-like"/>
    <property type="match status" value="1"/>
</dbReference>
<feature type="domain" description="F5/8 type C" evidence="6">
    <location>
        <begin position="1053"/>
        <end position="1203"/>
    </location>
</feature>
<keyword evidence="4" id="KW-0326">Glycosidase</keyword>
<dbReference type="Pfam" id="PF17677">
    <property type="entry name" value="Glyco_hydro38C2"/>
    <property type="match status" value="1"/>
</dbReference>
<dbReference type="PANTHER" id="PTHR46017:SF1">
    <property type="entry name" value="ALPHA-MANNOSIDASE 2C1"/>
    <property type="match status" value="1"/>
</dbReference>
<comment type="similarity">
    <text evidence="1">Belongs to the glycosyl hydrolase 38 family.</text>
</comment>
<dbReference type="Proteomes" id="UP000725002">
    <property type="component" value="Unassembled WGS sequence"/>
</dbReference>
<sequence>MKRILTFSSLLFLWASACFSQEKTEYKAYLVSNAHFDSQWNWDVQRSISEYIPKTMDRNLFLLEKYPDYIFNFEGGIKYAWMKEYFPEKYDLVKKYIASGRWHVTGSTWDATDTNIPSPESFTRNILYGQHFYKEEFGVQGTDIFLPDCFGFGWTLPTVAAHSGLIGFSTQKLQWRNNPFYGDSKIPFEIGLWQGVDGSEIMLVADAHNYTSRWRYEDLSHNRNLVRYAEKSPIRTVYHYYGTGDTGGSPTIESVRALELGLEGDGPVRIISAESDRLYKDYLPFSDHPELPLWKDELLMDVHGTGCYTSQAAMKLYNRKNEMLADAAERNAVAADWLGTAEYPLEFLTEAWKRVIWHQFHDDLTGTSIPRAYEFSWNDELISLKQFAEVLTSSVGAVSMELDTDVKGTPVVIYNAAGFPVSDIVEVSVPFAGRKVSVYDANGKAVACNVLSSGEDGLTRLAFKASVPAVGYAVYEVRKGGRPAAGDQTVKVSGNTIENSVYKVVLDANGDICSITDKRCGRELVEEGKSVRLALFPHNPSYSWPAWEIMKSTVDSEPVSVTDSVEITVAECGPARGALRVSRKYGDSRFVQYIVLNEGDESDRIDIRNEVDWRSEDALLKAEFPLSVSNPEAVYDLGVGSKARGNNVLTAYEVYAQQWADLTDRDGSYGVSIMNDSKYGWDKPADNMLRLTLLHTPSTRGGYAYQAQQDLGHHVFTYSIAGHEGDFRSAGIVRKAEVLNQPLRAFIVPKHDGRLGRTFSFAQVTGGSVAMRALKHAEDTVGYVVRFYETDGLESQDAVVKFAADIAGAEELNGNEEYKGAASFRGNELHFNIGPFGMKTFLVRLEDHASGNVRPVESVPVELPYNVRTASYNAFRSDANFDGKGNSYAAELLPETIEYKGIEFEILDGTVENGVKCGKDTVSLPSGSYNRLYILAASTSRDTECSFYVDGTEYKAVVPYYSGFVGQWGHEGHTEGYLKPAEVAYVGTHRHSMIKNADLPYEYAYMFCIGLDIPEGAGTLVLPDNPQVVVFAASVASDSNNLAVPACDLLGVCLPEPEIGEAAGARKNLLSGKPVVEYTGQVNDSEKAEYAYDGDVATKWCDIGGAKPKYIVIDLQKDTEIKGWYVMHAGFEALDYIAEEYSLQVKADGDSEWKSVDTVYENTELETDRLLEQPVTARYVRLSLSKPDQSEGNVARVYEFMVY</sequence>
<dbReference type="SUPFAM" id="SSF88688">
    <property type="entry name" value="Families 57/38 glycoside transferase middle domain"/>
    <property type="match status" value="1"/>
</dbReference>
<evidence type="ECO:0000256" key="5">
    <source>
        <dbReference type="SAM" id="SignalP"/>
    </source>
</evidence>
<dbReference type="InterPro" id="IPR041147">
    <property type="entry name" value="GH38_C"/>
</dbReference>
<evidence type="ECO:0000256" key="2">
    <source>
        <dbReference type="ARBA" id="ARBA00022723"/>
    </source>
</evidence>
<dbReference type="Pfam" id="PF09261">
    <property type="entry name" value="Alpha-mann_mid"/>
    <property type="match status" value="1"/>
</dbReference>
<evidence type="ECO:0000256" key="3">
    <source>
        <dbReference type="ARBA" id="ARBA00022801"/>
    </source>
</evidence>